<comment type="caution">
    <text evidence="3">The sequence shown here is derived from an EMBL/GenBank/DDBJ whole genome shotgun (WGS) entry which is preliminary data.</text>
</comment>
<organism evidence="3 4">
    <name type="scientific">Nocardiopsis kunsanensis</name>
    <dbReference type="NCBI Taxonomy" id="141693"/>
    <lineage>
        <taxon>Bacteria</taxon>
        <taxon>Bacillati</taxon>
        <taxon>Actinomycetota</taxon>
        <taxon>Actinomycetes</taxon>
        <taxon>Streptosporangiales</taxon>
        <taxon>Nocardiopsidaceae</taxon>
        <taxon>Nocardiopsis</taxon>
    </lineage>
</organism>
<dbReference type="InterPro" id="IPR041273">
    <property type="entry name" value="NAT_N"/>
</dbReference>
<dbReference type="Pfam" id="PF18082">
    <property type="entry name" value="NAT_N"/>
    <property type="match status" value="1"/>
</dbReference>
<accession>A0A919CGG2</accession>
<keyword evidence="4" id="KW-1185">Reference proteome</keyword>
<evidence type="ECO:0000259" key="2">
    <source>
        <dbReference type="Pfam" id="PF18164"/>
    </source>
</evidence>
<dbReference type="EMBL" id="BMXL01000004">
    <property type="protein sequence ID" value="GHD19782.1"/>
    <property type="molecule type" value="Genomic_DNA"/>
</dbReference>
<evidence type="ECO:0000313" key="4">
    <source>
        <dbReference type="Proteomes" id="UP000654947"/>
    </source>
</evidence>
<dbReference type="AlphaFoldDB" id="A0A919CGG2"/>
<feature type="domain" description="N-acyltransferase N-terminal" evidence="1">
    <location>
        <begin position="40"/>
        <end position="181"/>
    </location>
</feature>
<feature type="domain" description="GNAT-like C-terminal" evidence="2">
    <location>
        <begin position="183"/>
        <end position="343"/>
    </location>
</feature>
<dbReference type="Gene3D" id="3.40.630.120">
    <property type="match status" value="1"/>
</dbReference>
<name>A0A919CGG2_9ACTN</name>
<sequence>MESSVVVERFGLGSVVGEWLAEAERLPVPEWPLRVPTGAEAAAVLDMFGLAGRDRVEVEALWPGDAGGGRGGSVGEWSPELWHVVECMYRRLWADVNLPVGEFRVWPKLVEVGDRRVRVAALWAFAAMVPAQLAVQARWGVPRSVTVATLADVGVQVARSRRMWGWLSLETSGWVAAQFRGRLFWVGGLQLEPARLVCEAGVEWYGPEEAAGLGAGLGVGDPVLRLHIPSGGLDPVGVDESLGRARSFARGCLGLDPVVATCTSWLLDPQWAEVLGEGSNIVAFQRRFTLVGEGRAGESDVFRFVFGMSEVDVGGAPRGTRLERAVVDRLERGGRWWVRTGWVRLP</sequence>
<dbReference type="RefSeq" id="WP_017575697.1">
    <property type="nucleotide sequence ID" value="NZ_BMXL01000004.1"/>
</dbReference>
<dbReference type="Proteomes" id="UP000654947">
    <property type="component" value="Unassembled WGS sequence"/>
</dbReference>
<gene>
    <name evidence="3" type="ORF">GCM10007147_11010</name>
</gene>
<evidence type="ECO:0000313" key="3">
    <source>
        <dbReference type="EMBL" id="GHD19782.1"/>
    </source>
</evidence>
<dbReference type="InterPro" id="IPR041644">
    <property type="entry name" value="GNAT_C"/>
</dbReference>
<reference evidence="3 4" key="1">
    <citation type="journal article" date="2014" name="Int. J. Syst. Evol. Microbiol.">
        <title>Complete genome sequence of Corynebacterium casei LMG S-19264T (=DSM 44701T), isolated from a smear-ripened cheese.</title>
        <authorList>
            <consortium name="US DOE Joint Genome Institute (JGI-PGF)"/>
            <person name="Walter F."/>
            <person name="Albersmeier A."/>
            <person name="Kalinowski J."/>
            <person name="Ruckert C."/>
        </authorList>
    </citation>
    <scope>NUCLEOTIDE SEQUENCE [LARGE SCALE GENOMIC DNA]</scope>
    <source>
        <strain evidence="3 4">KCTC 19473</strain>
    </source>
</reference>
<protein>
    <submittedName>
        <fullName evidence="3">Uncharacterized protein</fullName>
    </submittedName>
</protein>
<proteinExistence type="predicted"/>
<dbReference type="Pfam" id="PF18164">
    <property type="entry name" value="GNAT_C"/>
    <property type="match status" value="1"/>
</dbReference>
<evidence type="ECO:0000259" key="1">
    <source>
        <dbReference type="Pfam" id="PF18082"/>
    </source>
</evidence>